<organism evidence="1 2">
    <name type="scientific">Paractinoplanes pyxinae</name>
    <dbReference type="NCBI Taxonomy" id="2997416"/>
    <lineage>
        <taxon>Bacteria</taxon>
        <taxon>Bacillati</taxon>
        <taxon>Actinomycetota</taxon>
        <taxon>Actinomycetes</taxon>
        <taxon>Micromonosporales</taxon>
        <taxon>Micromonosporaceae</taxon>
        <taxon>Paractinoplanes</taxon>
    </lineage>
</organism>
<protein>
    <submittedName>
        <fullName evidence="1">Uncharacterized protein</fullName>
    </submittedName>
</protein>
<evidence type="ECO:0000313" key="1">
    <source>
        <dbReference type="EMBL" id="MCY1136685.1"/>
    </source>
</evidence>
<dbReference type="EMBL" id="JAPNTZ010000001">
    <property type="protein sequence ID" value="MCY1136685.1"/>
    <property type="molecule type" value="Genomic_DNA"/>
</dbReference>
<dbReference type="Proteomes" id="UP001151002">
    <property type="component" value="Unassembled WGS sequence"/>
</dbReference>
<gene>
    <name evidence="1" type="ORF">OWR29_01645</name>
</gene>
<proteinExistence type="predicted"/>
<comment type="caution">
    <text evidence="1">The sequence shown here is derived from an EMBL/GenBank/DDBJ whole genome shotgun (WGS) entry which is preliminary data.</text>
</comment>
<reference evidence="1" key="1">
    <citation type="submission" date="2022-11" db="EMBL/GenBank/DDBJ databases">
        <authorList>
            <person name="Somphong A."/>
            <person name="Phongsopitanun W."/>
        </authorList>
    </citation>
    <scope>NUCLEOTIDE SEQUENCE</scope>
    <source>
        <strain evidence="1">Pm04-4</strain>
    </source>
</reference>
<accession>A0ABT4AR17</accession>
<dbReference type="RefSeq" id="WP_267560451.1">
    <property type="nucleotide sequence ID" value="NZ_JAPNTZ010000001.1"/>
</dbReference>
<name>A0ABT4AR17_9ACTN</name>
<sequence length="172" mass="19551">MVEDAADTIDFSVEDPERPFEPWLAGYVARMAEPDALAPAGPLGAECSTAADDLVRELEAVNSEDRWRRFTRKLALRVLDAYWHDDEGEIWTEDDPDRPFARWLADRLDDGAIVVPQGSIGAQCRDAAYDLVTRLRENAGPDSRTEFVRILAGLLYRSYIDDYWVEVTPPYR</sequence>
<evidence type="ECO:0000313" key="2">
    <source>
        <dbReference type="Proteomes" id="UP001151002"/>
    </source>
</evidence>
<keyword evidence="2" id="KW-1185">Reference proteome</keyword>